<dbReference type="EMBL" id="LWCA01001740">
    <property type="protein sequence ID" value="OAF64579.1"/>
    <property type="molecule type" value="Genomic_DNA"/>
</dbReference>
<gene>
    <name evidence="1" type="ORF">A3Q56_07704</name>
</gene>
<name>A0A177ARF6_9BILA</name>
<reference evidence="1 2" key="1">
    <citation type="submission" date="2016-04" db="EMBL/GenBank/DDBJ databases">
        <title>The genome of Intoshia linei affirms orthonectids as highly simplified spiralians.</title>
        <authorList>
            <person name="Mikhailov K.V."/>
            <person name="Slusarev G.S."/>
            <person name="Nikitin M.A."/>
            <person name="Logacheva M.D."/>
            <person name="Penin A."/>
            <person name="Aleoshin V."/>
            <person name="Panchin Y.V."/>
        </authorList>
    </citation>
    <scope>NUCLEOTIDE SEQUENCE [LARGE SCALE GENOMIC DNA]</scope>
    <source>
        <strain evidence="1">Intl2013</strain>
        <tissue evidence="1">Whole animal</tissue>
    </source>
</reference>
<sequence length="41" mass="4926">MIINQSQYPIQCISYKDSLQEWFTQLASCLHWNARINQKPK</sequence>
<organism evidence="1 2">
    <name type="scientific">Intoshia linei</name>
    <dbReference type="NCBI Taxonomy" id="1819745"/>
    <lineage>
        <taxon>Eukaryota</taxon>
        <taxon>Metazoa</taxon>
        <taxon>Spiralia</taxon>
        <taxon>Lophotrochozoa</taxon>
        <taxon>Mesozoa</taxon>
        <taxon>Orthonectida</taxon>
        <taxon>Rhopaluridae</taxon>
        <taxon>Intoshia</taxon>
    </lineage>
</organism>
<evidence type="ECO:0000313" key="1">
    <source>
        <dbReference type="EMBL" id="OAF64579.1"/>
    </source>
</evidence>
<keyword evidence="2" id="KW-1185">Reference proteome</keyword>
<comment type="caution">
    <text evidence="1">The sequence shown here is derived from an EMBL/GenBank/DDBJ whole genome shotgun (WGS) entry which is preliminary data.</text>
</comment>
<protein>
    <submittedName>
        <fullName evidence="1">Uncharacterized protein</fullName>
    </submittedName>
</protein>
<dbReference type="AlphaFoldDB" id="A0A177ARF6"/>
<accession>A0A177ARF6</accession>
<dbReference type="Proteomes" id="UP000078046">
    <property type="component" value="Unassembled WGS sequence"/>
</dbReference>
<evidence type="ECO:0000313" key="2">
    <source>
        <dbReference type="Proteomes" id="UP000078046"/>
    </source>
</evidence>
<proteinExistence type="predicted"/>